<dbReference type="GO" id="GO:0000155">
    <property type="term" value="F:phosphorelay sensor kinase activity"/>
    <property type="evidence" value="ECO:0007669"/>
    <property type="project" value="InterPro"/>
</dbReference>
<dbReference type="PROSITE" id="PS50110">
    <property type="entry name" value="RESPONSE_REGULATORY"/>
    <property type="match status" value="1"/>
</dbReference>
<dbReference type="PANTHER" id="PTHR43065">
    <property type="entry name" value="SENSOR HISTIDINE KINASE"/>
    <property type="match status" value="1"/>
</dbReference>
<evidence type="ECO:0000256" key="2">
    <source>
        <dbReference type="ARBA" id="ARBA00012438"/>
    </source>
</evidence>
<dbReference type="HOGENOM" id="CLU_000445_114_21_5"/>
<evidence type="ECO:0000256" key="1">
    <source>
        <dbReference type="ARBA" id="ARBA00000085"/>
    </source>
</evidence>
<dbReference type="InterPro" id="IPR036097">
    <property type="entry name" value="HisK_dim/P_sf"/>
</dbReference>
<dbReference type="EMBL" id="HG938353">
    <property type="protein sequence ID" value="CDN48598.1"/>
    <property type="molecule type" value="Genomic_DNA"/>
</dbReference>
<dbReference type="SUPFAM" id="SSF52172">
    <property type="entry name" value="CheY-like"/>
    <property type="match status" value="1"/>
</dbReference>
<dbReference type="Proteomes" id="UP000028181">
    <property type="component" value="Chromosome I"/>
</dbReference>
<dbReference type="SUPFAM" id="SSF47384">
    <property type="entry name" value="Homodimeric domain of signal transducing histidine kinase"/>
    <property type="match status" value="1"/>
</dbReference>
<organism evidence="7 8">
    <name type="scientific">Neorhizobium galegae bv. orientalis str. HAMBI 540</name>
    <dbReference type="NCBI Taxonomy" id="1028800"/>
    <lineage>
        <taxon>Bacteria</taxon>
        <taxon>Pseudomonadati</taxon>
        <taxon>Pseudomonadota</taxon>
        <taxon>Alphaproteobacteria</taxon>
        <taxon>Hyphomicrobiales</taxon>
        <taxon>Rhizobiaceae</taxon>
        <taxon>Rhizobium/Agrobacterium group</taxon>
        <taxon>Neorhizobium</taxon>
    </lineage>
</organism>
<feature type="modified residue" description="4-aspartylphosphate" evidence="4">
    <location>
        <position position="604"/>
    </location>
</feature>
<dbReference type="Pfam" id="PF02518">
    <property type="entry name" value="HATPase_c"/>
    <property type="match status" value="1"/>
</dbReference>
<keyword evidence="7" id="KW-0808">Transferase</keyword>
<dbReference type="PROSITE" id="PS50109">
    <property type="entry name" value="HIS_KIN"/>
    <property type="match status" value="1"/>
</dbReference>
<dbReference type="Gene3D" id="1.10.287.130">
    <property type="match status" value="1"/>
</dbReference>
<dbReference type="PATRIC" id="fig|1028800.3.peg.2460"/>
<feature type="domain" description="Histidine kinase" evidence="5">
    <location>
        <begin position="318"/>
        <end position="536"/>
    </location>
</feature>
<dbReference type="OrthoDB" id="9796100at2"/>
<dbReference type="InterPro" id="IPR003661">
    <property type="entry name" value="HisK_dim/P_dom"/>
</dbReference>
<dbReference type="SMART" id="SM00388">
    <property type="entry name" value="HisKA"/>
    <property type="match status" value="1"/>
</dbReference>
<comment type="catalytic activity">
    <reaction evidence="1">
        <text>ATP + protein L-histidine = ADP + protein N-phospho-L-histidine.</text>
        <dbReference type="EC" id="2.7.13.3"/>
    </reaction>
</comment>
<dbReference type="InterPro" id="IPR005467">
    <property type="entry name" value="His_kinase_dom"/>
</dbReference>
<dbReference type="KEGG" id="ngg:RG540_CH24310"/>
<dbReference type="InterPro" id="IPR003594">
    <property type="entry name" value="HATPase_dom"/>
</dbReference>
<keyword evidence="8" id="KW-1185">Reference proteome</keyword>
<accession>A0A068SQV4</accession>
<evidence type="ECO:0000256" key="3">
    <source>
        <dbReference type="ARBA" id="ARBA00022553"/>
    </source>
</evidence>
<evidence type="ECO:0000259" key="6">
    <source>
        <dbReference type="PROSITE" id="PS50110"/>
    </source>
</evidence>
<dbReference type="InterPro" id="IPR004358">
    <property type="entry name" value="Sig_transdc_His_kin-like_C"/>
</dbReference>
<evidence type="ECO:0000259" key="5">
    <source>
        <dbReference type="PROSITE" id="PS50109"/>
    </source>
</evidence>
<dbReference type="GeneID" id="24256381"/>
<dbReference type="Gene3D" id="3.30.450.20">
    <property type="entry name" value="PAS domain"/>
    <property type="match status" value="1"/>
</dbReference>
<dbReference type="Gene3D" id="3.30.565.10">
    <property type="entry name" value="Histidine kinase-like ATPase, C-terminal domain"/>
    <property type="match status" value="1"/>
</dbReference>
<dbReference type="SMART" id="SM00387">
    <property type="entry name" value="HATPase_c"/>
    <property type="match status" value="1"/>
</dbReference>
<evidence type="ECO:0000313" key="8">
    <source>
        <dbReference type="Proteomes" id="UP000028181"/>
    </source>
</evidence>
<dbReference type="EC" id="2.7.13.3" evidence="2"/>
<dbReference type="SMART" id="SM00448">
    <property type="entry name" value="REC"/>
    <property type="match status" value="1"/>
</dbReference>
<sequence length="684" mass="73772">MNQTRPALLLVTASLIPLIILAAVMGRFFIQEQQNALDADIRSKATAMAATLQRELKSQIQLLTVVADSPRLDPPIPRSAFAETARRLRERVPEWEQIRISDEKGEVVLSLPPLEGSVEKQVVDIESHQAVVRTGGAVIGNVSIGPRGQAAFAVRVPIQRNDKLRAILSVVIRPTIVTNLLYANGLPENWAAWIVDGQDRLVASTGAPALAGNAASEFASFSGTDFGLATLKNGLELRVAEVALGETPWRVRVGLPVAEYDRLARKATLLLAAASCFTLLLSGSAAFLFHREIRARNRERESMANWQRMDALGKLTGQAAHDFNNLLMVFQSGVEGIRRRRNDEQRVTQLLSHMSDGVTRGKTITQRLLSFSRRSNQGAGHVELDIKLAELRPLLRQAVDDTIVMDINVPDDIWPVHVDPAGLEIALINFLTNAREAMGSGGQVTISARNVLDGAAEDPTLQGQFVALTIADTGTGVASAHLGRVFEPFFSTKKNGGPGLGLTQVHSFAKGSGGAVKVSSVVGHGSAFTLLLPRSNEQRIPREPAKQAVDLPGRLLIVDDTPSSLESVRLALEGLVSTIFVATSGSEAIEVLERHPEIEAVISDIMMPGMSGIELAEEIRRKNSRLPVVLMTGYSDKLEAGTEVGCPVVAKPFKIEDLAASLEAAQISTEKSTNVVRLEIPAKS</sequence>
<dbReference type="InterPro" id="IPR011006">
    <property type="entry name" value="CheY-like_superfamily"/>
</dbReference>
<dbReference type="SUPFAM" id="SSF55874">
    <property type="entry name" value="ATPase domain of HSP90 chaperone/DNA topoisomerase II/histidine kinase"/>
    <property type="match status" value="1"/>
</dbReference>
<dbReference type="PANTHER" id="PTHR43065:SF49">
    <property type="entry name" value="HISTIDINE KINASE"/>
    <property type="match status" value="1"/>
</dbReference>
<dbReference type="Gene3D" id="3.40.50.2300">
    <property type="match status" value="1"/>
</dbReference>
<dbReference type="InterPro" id="IPR036890">
    <property type="entry name" value="HATPase_C_sf"/>
</dbReference>
<keyword evidence="3 4" id="KW-0597">Phosphoprotein</keyword>
<dbReference type="AlphaFoldDB" id="A0A068SQV4"/>
<dbReference type="Pfam" id="PF00072">
    <property type="entry name" value="Response_reg"/>
    <property type="match status" value="1"/>
</dbReference>
<protein>
    <recommendedName>
        <fullName evidence="2">histidine kinase</fullName>
        <ecNumber evidence="2">2.7.13.3</ecNumber>
    </recommendedName>
</protein>
<evidence type="ECO:0000313" key="7">
    <source>
        <dbReference type="EMBL" id="CDN48598.1"/>
    </source>
</evidence>
<gene>
    <name evidence="7" type="ORF">RG540_CH24310</name>
</gene>
<dbReference type="PRINTS" id="PR00344">
    <property type="entry name" value="BCTRLSENSOR"/>
</dbReference>
<keyword evidence="7" id="KW-0418">Kinase</keyword>
<proteinExistence type="predicted"/>
<name>A0A068SQV4_NEOGA</name>
<dbReference type="InterPro" id="IPR001789">
    <property type="entry name" value="Sig_transdc_resp-reg_receiver"/>
</dbReference>
<feature type="domain" description="Response regulatory" evidence="6">
    <location>
        <begin position="554"/>
        <end position="666"/>
    </location>
</feature>
<dbReference type="RefSeq" id="WP_038588153.1">
    <property type="nucleotide sequence ID" value="NZ_HG938353.1"/>
</dbReference>
<reference evidence="8" key="1">
    <citation type="journal article" date="2014" name="BMC Genomics">
        <title>Genome sequencing of two Neorhizobium galegae strains reveals a noeT gene responsible for the unusual acetylation of the nodulation factors.</title>
        <authorList>
            <person name="Osterman J."/>
            <person name="Marsh J."/>
            <person name="Laine P.K."/>
            <person name="Zeng Z."/>
            <person name="Alatalo E."/>
            <person name="Sullivan J.T."/>
            <person name="Young J.P."/>
            <person name="Thomas-Oates J."/>
            <person name="Paulin L."/>
            <person name="Lindstrom K."/>
        </authorList>
    </citation>
    <scope>NUCLEOTIDE SEQUENCE [LARGE SCALE GENOMIC DNA]</scope>
    <source>
        <strain evidence="8">HAMBI 540</strain>
    </source>
</reference>
<dbReference type="eggNOG" id="COG4191">
    <property type="taxonomic scope" value="Bacteria"/>
</dbReference>
<evidence type="ECO:0000256" key="4">
    <source>
        <dbReference type="PROSITE-ProRule" id="PRU00169"/>
    </source>
</evidence>